<comment type="caution">
    <text evidence="2">The sequence shown here is derived from an EMBL/GenBank/DDBJ whole genome shotgun (WGS) entry which is preliminary data.</text>
</comment>
<dbReference type="SUPFAM" id="SSF53448">
    <property type="entry name" value="Nucleotide-diphospho-sugar transferases"/>
    <property type="match status" value="1"/>
</dbReference>
<keyword evidence="2" id="KW-0808">Transferase</keyword>
<dbReference type="InterPro" id="IPR005835">
    <property type="entry name" value="NTP_transferase_dom"/>
</dbReference>
<keyword evidence="2" id="KW-0548">Nucleotidyltransferase</keyword>
<dbReference type="InterPro" id="IPR050486">
    <property type="entry name" value="Mannose-1P_guanyltransferase"/>
</dbReference>
<protein>
    <submittedName>
        <fullName evidence="2">Glucose-1-phosphate adenylyltransferase protein</fullName>
        <ecNumber evidence="2">2.7.7.13</ecNumber>
    </submittedName>
</protein>
<dbReference type="EC" id="2.7.7.13" evidence="2"/>
<accession>A0A081RMB0</accession>
<dbReference type="EMBL" id="JOKN01000021">
    <property type="protein sequence ID" value="KEQ56333.1"/>
    <property type="molecule type" value="Genomic_DNA"/>
</dbReference>
<dbReference type="InterPro" id="IPR029044">
    <property type="entry name" value="Nucleotide-diphossugar_trans"/>
</dbReference>
<organism evidence="2 3">
    <name type="scientific">Marine Group I thaumarchaeote SCGC AAA799-N04</name>
    <dbReference type="NCBI Taxonomy" id="1502293"/>
    <lineage>
        <taxon>Archaea</taxon>
        <taxon>Nitrososphaerota</taxon>
        <taxon>Marine Group I</taxon>
    </lineage>
</organism>
<sequence>MYGDTIFDFSLRNMIKQHKAKKAFTTMSLYEYKTNLEYGVINTSKTGKVTSWEEKPEIKANINMGCYVMEPGILKYIPKNKPYGMDDVIKKAMKNKKLVSSFITKKGFMDIGNKESYKQANEEFTKKSRKRQK</sequence>
<keyword evidence="3" id="KW-1185">Reference proteome</keyword>
<dbReference type="Gene3D" id="3.90.550.10">
    <property type="entry name" value="Spore Coat Polysaccharide Biosynthesis Protein SpsA, Chain A"/>
    <property type="match status" value="1"/>
</dbReference>
<dbReference type="Proteomes" id="UP000028059">
    <property type="component" value="Unassembled WGS sequence"/>
</dbReference>
<dbReference type="Pfam" id="PF00483">
    <property type="entry name" value="NTP_transferase"/>
    <property type="match status" value="1"/>
</dbReference>
<dbReference type="PATRIC" id="fig|1502293.3.peg.1093"/>
<dbReference type="AlphaFoldDB" id="A0A081RMB0"/>
<evidence type="ECO:0000313" key="3">
    <source>
        <dbReference type="Proteomes" id="UP000028059"/>
    </source>
</evidence>
<dbReference type="PANTHER" id="PTHR22572">
    <property type="entry name" value="SUGAR-1-PHOSPHATE GUANYL TRANSFERASE"/>
    <property type="match status" value="1"/>
</dbReference>
<feature type="domain" description="Nucleotidyl transferase" evidence="1">
    <location>
        <begin position="3"/>
        <end position="126"/>
    </location>
</feature>
<name>A0A081RMB0_9ARCH</name>
<evidence type="ECO:0000313" key="2">
    <source>
        <dbReference type="EMBL" id="KEQ56333.1"/>
    </source>
</evidence>
<proteinExistence type="predicted"/>
<gene>
    <name evidence="2" type="primary">glgC</name>
    <name evidence="2" type="ORF">AAA799N04_01179</name>
</gene>
<dbReference type="GO" id="GO:0004475">
    <property type="term" value="F:mannose-1-phosphate guanylyltransferase (GTP) activity"/>
    <property type="evidence" value="ECO:0007669"/>
    <property type="project" value="UniProtKB-EC"/>
</dbReference>
<evidence type="ECO:0000259" key="1">
    <source>
        <dbReference type="Pfam" id="PF00483"/>
    </source>
</evidence>
<reference evidence="2 3" key="1">
    <citation type="submission" date="2014-06" db="EMBL/GenBank/DDBJ databases">
        <authorList>
            <person name="Ngugi D.K."/>
            <person name="Blom J."/>
            <person name="Alam I."/>
            <person name="Rashid M."/>
            <person name="Ba Alawi W."/>
            <person name="Zhang G."/>
            <person name="Hikmawan T."/>
            <person name="Guan Y."/>
            <person name="Antunes A."/>
            <person name="Siam R."/>
            <person name="ElDorry H."/>
            <person name="Bajic V."/>
            <person name="Stingl U."/>
        </authorList>
    </citation>
    <scope>NUCLEOTIDE SEQUENCE [LARGE SCALE GENOMIC DNA]</scope>
    <source>
        <strain evidence="2">SCGC AAA799-N04</strain>
    </source>
</reference>